<gene>
    <name evidence="2" type="ORF">FXF03_00665</name>
</gene>
<keyword evidence="1" id="KW-0812">Transmembrane</keyword>
<dbReference type="EMBL" id="VSIJ01000002">
    <property type="protein sequence ID" value="TXX67523.1"/>
    <property type="molecule type" value="Genomic_DNA"/>
</dbReference>
<keyword evidence="1" id="KW-0472">Membrane</keyword>
<sequence length="327" mass="36459">MIGLSIQDHLDEQGDQFGRLVYLQCFENNWYGAVFVDGQLIDEHLDQLPKLLETLGYDLHLADEIRIYGGKVDVYPDKQQCVDEALINLQTLPDDYRLKARSQPKKPLVLIGCGVLIVLIAAFAIGLSSTSPKTQTQQPTLSPEQQFTMTYGAKLHAANALSSAMRLSAELAVMPVGMTADTVRLVGSSLQSVVKYDDVRDKVKRQWFSEHRELTKFYAEDRALYDVPVETVRSLVIYDIADYLVQMRDALELLGVTVNKSEPQTFGNIQNVAFSLDMRGSAGLLPFIQEIIEAPMVTVSSLELVRESKDQVKLSLEIEVTGASNNE</sequence>
<organism evidence="2 3">
    <name type="scientific">Vibrio cholerae</name>
    <dbReference type="NCBI Taxonomy" id="666"/>
    <lineage>
        <taxon>Bacteria</taxon>
        <taxon>Pseudomonadati</taxon>
        <taxon>Pseudomonadota</taxon>
        <taxon>Gammaproteobacteria</taxon>
        <taxon>Vibrionales</taxon>
        <taxon>Vibrionaceae</taxon>
        <taxon>Vibrio</taxon>
    </lineage>
</organism>
<protein>
    <submittedName>
        <fullName evidence="2">Uncharacterized protein</fullName>
    </submittedName>
</protein>
<feature type="transmembrane region" description="Helical" evidence="1">
    <location>
        <begin position="107"/>
        <end position="127"/>
    </location>
</feature>
<evidence type="ECO:0000256" key="1">
    <source>
        <dbReference type="SAM" id="Phobius"/>
    </source>
</evidence>
<reference evidence="2 3" key="1">
    <citation type="submission" date="2019-06" db="EMBL/GenBank/DDBJ databases">
        <title>Vibrio cholerae phylogeny based on whole-genome sequencing reveals genetic diversity and population strucutre.</title>
        <authorList>
            <person name="Zhiqiu Y."/>
            <person name="Bin L."/>
            <person name="Lingyan J."/>
        </authorList>
    </citation>
    <scope>NUCLEOTIDE SEQUENCE [LARGE SCALE GENOMIC DNA]</scope>
    <source>
        <strain evidence="2 3">N2814</strain>
    </source>
</reference>
<evidence type="ECO:0000313" key="3">
    <source>
        <dbReference type="Proteomes" id="UP000323819"/>
    </source>
</evidence>
<dbReference type="AlphaFoldDB" id="A0ABD7SRU9"/>
<accession>A0ABD7SRU9</accession>
<dbReference type="Proteomes" id="UP000323819">
    <property type="component" value="Unassembled WGS sequence"/>
</dbReference>
<evidence type="ECO:0000313" key="2">
    <source>
        <dbReference type="EMBL" id="TXX67523.1"/>
    </source>
</evidence>
<proteinExistence type="predicted"/>
<keyword evidence="1" id="KW-1133">Transmembrane helix</keyword>
<name>A0ABD7SRU9_VIBCL</name>
<comment type="caution">
    <text evidence="2">The sequence shown here is derived from an EMBL/GenBank/DDBJ whole genome shotgun (WGS) entry which is preliminary data.</text>
</comment>